<comment type="caution">
    <text evidence="2">The sequence shown here is derived from an EMBL/GenBank/DDBJ whole genome shotgun (WGS) entry which is preliminary data.</text>
</comment>
<accession>A0A087BGE2</accession>
<feature type="transmembrane region" description="Helical" evidence="1">
    <location>
        <begin position="73"/>
        <end position="91"/>
    </location>
</feature>
<dbReference type="eggNOG" id="ENOG5030NNB">
    <property type="taxonomic scope" value="Bacteria"/>
</dbReference>
<dbReference type="RefSeq" id="WP_033523420.1">
    <property type="nucleotide sequence ID" value="NZ_CADAXU010000012.1"/>
</dbReference>
<evidence type="ECO:0000313" key="2">
    <source>
        <dbReference type="EMBL" id="KFI70092.1"/>
    </source>
</evidence>
<evidence type="ECO:0000256" key="1">
    <source>
        <dbReference type="SAM" id="Phobius"/>
    </source>
</evidence>
<organism evidence="2 3">
    <name type="scientific">Bifidobacterium merycicum</name>
    <dbReference type="NCBI Taxonomy" id="78345"/>
    <lineage>
        <taxon>Bacteria</taxon>
        <taxon>Bacillati</taxon>
        <taxon>Actinomycetota</taxon>
        <taxon>Actinomycetes</taxon>
        <taxon>Bifidobacteriales</taxon>
        <taxon>Bifidobacteriaceae</taxon>
        <taxon>Bifidobacterium</taxon>
    </lineage>
</organism>
<name>A0A087BGE2_9BIFI</name>
<feature type="transmembrane region" description="Helical" evidence="1">
    <location>
        <begin position="45"/>
        <end position="66"/>
    </location>
</feature>
<feature type="transmembrane region" description="Helical" evidence="1">
    <location>
        <begin position="186"/>
        <end position="208"/>
    </location>
</feature>
<dbReference type="EMBL" id="JGZC01000007">
    <property type="protein sequence ID" value="KFI70092.1"/>
    <property type="molecule type" value="Genomic_DNA"/>
</dbReference>
<feature type="transmembrane region" description="Helical" evidence="1">
    <location>
        <begin position="220"/>
        <end position="246"/>
    </location>
</feature>
<feature type="transmembrane region" description="Helical" evidence="1">
    <location>
        <begin position="144"/>
        <end position="166"/>
    </location>
</feature>
<dbReference type="STRING" id="78345.BMERY_1457"/>
<feature type="transmembrane region" description="Helical" evidence="1">
    <location>
        <begin position="111"/>
        <end position="132"/>
    </location>
</feature>
<keyword evidence="1" id="KW-0472">Membrane</keyword>
<dbReference type="Proteomes" id="UP000029060">
    <property type="component" value="Unassembled WGS sequence"/>
</dbReference>
<gene>
    <name evidence="2" type="ORF">BMERY_1457</name>
</gene>
<keyword evidence="3" id="KW-1185">Reference proteome</keyword>
<keyword evidence="1" id="KW-1133">Transmembrane helix</keyword>
<evidence type="ECO:0000313" key="3">
    <source>
        <dbReference type="Proteomes" id="UP000029060"/>
    </source>
</evidence>
<keyword evidence="1" id="KW-0812">Transmembrane</keyword>
<dbReference type="OrthoDB" id="3238956at2"/>
<dbReference type="AlphaFoldDB" id="A0A087BGE2"/>
<protein>
    <submittedName>
        <fullName evidence="2">Putative membrane protein</fullName>
    </submittedName>
</protein>
<sequence>MNESVEKRSAGCARMLGVQAAAYVVFIVVALLLSAVRGSMSTTVVYGLAAIALVVLVVFHVCWPFRAGVADRIIGMVTGLLSLVFAATTLGEKLVPTNEKILNDDLMRNTYPMMCWAAAVAGLLVLLTVVSFGRQMLREERSHLIRALSHCVTGGAASISLAGWAFLPYVVVTGQFVEGEASTGKFVALIVAMIVVALLLAYASVFWMKELDPAEDAREPWVGVAMLPVMLFGLVVFAAALLVQIVGC</sequence>
<proteinExistence type="predicted"/>
<reference evidence="2 3" key="1">
    <citation type="submission" date="2014-03" db="EMBL/GenBank/DDBJ databases">
        <title>Genomics of Bifidobacteria.</title>
        <authorList>
            <person name="Ventura M."/>
            <person name="Milani C."/>
            <person name="Lugli G.A."/>
        </authorList>
    </citation>
    <scope>NUCLEOTIDE SEQUENCE [LARGE SCALE GENOMIC DNA]</scope>
    <source>
        <strain evidence="2 3">LMG 11341</strain>
    </source>
</reference>
<feature type="transmembrane region" description="Helical" evidence="1">
    <location>
        <begin position="12"/>
        <end position="33"/>
    </location>
</feature>